<evidence type="ECO:0000313" key="3">
    <source>
        <dbReference type="Proteomes" id="UP000315364"/>
    </source>
</evidence>
<dbReference type="RefSeq" id="WP_146288897.1">
    <property type="nucleotide sequence ID" value="NZ_CP042304.1"/>
</dbReference>
<dbReference type="KEGG" id="dea:FPZ08_04640"/>
<sequence>MRNILSLARWVPFIIISVASLWASARTTEGYRDPVFDWDISWPAIANALTKMPHISSMVLIFLLAALAVGLGRLWLAALLTFAVAIGWEVVQMPTIGNNPRLADLAPDLVGIGIAWVIVALGAMLWRRLRPAR</sequence>
<evidence type="ECO:0000256" key="1">
    <source>
        <dbReference type="SAM" id="Phobius"/>
    </source>
</evidence>
<feature type="transmembrane region" description="Helical" evidence="1">
    <location>
        <begin position="45"/>
        <end position="67"/>
    </location>
</feature>
<dbReference type="OrthoDB" id="7959829at2"/>
<proteinExistence type="predicted"/>
<feature type="transmembrane region" description="Helical" evidence="1">
    <location>
        <begin position="7"/>
        <end position="25"/>
    </location>
</feature>
<dbReference type="Proteomes" id="UP000315364">
    <property type="component" value="Chromosome"/>
</dbReference>
<accession>A0A5B8LPK2</accession>
<keyword evidence="1" id="KW-0472">Membrane</keyword>
<keyword evidence="1" id="KW-0812">Transmembrane</keyword>
<keyword evidence="1" id="KW-1133">Transmembrane helix</keyword>
<evidence type="ECO:0008006" key="4">
    <source>
        <dbReference type="Google" id="ProtNLM"/>
    </source>
</evidence>
<reference evidence="2 3" key="1">
    <citation type="submission" date="2019-07" db="EMBL/GenBank/DDBJ databases">
        <title>Full genome sequence of Devosia sp. Gsoil 520.</title>
        <authorList>
            <person name="Im W.-T."/>
        </authorList>
    </citation>
    <scope>NUCLEOTIDE SEQUENCE [LARGE SCALE GENOMIC DNA]</scope>
    <source>
        <strain evidence="2 3">Gsoil 520</strain>
    </source>
</reference>
<dbReference type="AlphaFoldDB" id="A0A5B8LPK2"/>
<evidence type="ECO:0000313" key="2">
    <source>
        <dbReference type="EMBL" id="QDZ10093.1"/>
    </source>
</evidence>
<organism evidence="2 3">
    <name type="scientific">Devosia ginsengisoli</name>
    <dbReference type="NCBI Taxonomy" id="400770"/>
    <lineage>
        <taxon>Bacteria</taxon>
        <taxon>Pseudomonadati</taxon>
        <taxon>Pseudomonadota</taxon>
        <taxon>Alphaproteobacteria</taxon>
        <taxon>Hyphomicrobiales</taxon>
        <taxon>Devosiaceae</taxon>
        <taxon>Devosia</taxon>
    </lineage>
</organism>
<feature type="transmembrane region" description="Helical" evidence="1">
    <location>
        <begin position="74"/>
        <end position="93"/>
    </location>
</feature>
<protein>
    <recommendedName>
        <fullName evidence="4">VanZ family protein</fullName>
    </recommendedName>
</protein>
<dbReference type="EMBL" id="CP042304">
    <property type="protein sequence ID" value="QDZ10093.1"/>
    <property type="molecule type" value="Genomic_DNA"/>
</dbReference>
<feature type="transmembrane region" description="Helical" evidence="1">
    <location>
        <begin position="105"/>
        <end position="126"/>
    </location>
</feature>
<name>A0A5B8LPK2_9HYPH</name>
<keyword evidence="3" id="KW-1185">Reference proteome</keyword>
<gene>
    <name evidence="2" type="ORF">FPZ08_04640</name>
</gene>